<accession>A0A840G8N9</accession>
<dbReference type="EMBL" id="JACIGE010000005">
    <property type="protein sequence ID" value="MBB4247280.1"/>
    <property type="molecule type" value="Genomic_DNA"/>
</dbReference>
<evidence type="ECO:0000313" key="2">
    <source>
        <dbReference type="Proteomes" id="UP000587070"/>
    </source>
</evidence>
<reference evidence="1 2" key="1">
    <citation type="submission" date="2020-08" db="EMBL/GenBank/DDBJ databases">
        <title>Genome sequencing of Purple Non-Sulfur Bacteria from various extreme environments.</title>
        <authorList>
            <person name="Mayer M."/>
        </authorList>
    </citation>
    <scope>NUCLEOTIDE SEQUENCE [LARGE SCALE GENOMIC DNA]</scope>
    <source>
        <strain evidence="1 2">2761</strain>
    </source>
</reference>
<keyword evidence="2" id="KW-1185">Reference proteome</keyword>
<organism evidence="1 2">
    <name type="scientific">Rhodocyclus tenuis</name>
    <name type="common">Rhodospirillum tenue</name>
    <dbReference type="NCBI Taxonomy" id="1066"/>
    <lineage>
        <taxon>Bacteria</taxon>
        <taxon>Pseudomonadati</taxon>
        <taxon>Pseudomonadota</taxon>
        <taxon>Betaproteobacteria</taxon>
        <taxon>Rhodocyclales</taxon>
        <taxon>Rhodocyclaceae</taxon>
        <taxon>Rhodocyclus</taxon>
    </lineage>
</organism>
<comment type="caution">
    <text evidence="1">The sequence shown here is derived from an EMBL/GenBank/DDBJ whole genome shotgun (WGS) entry which is preliminary data.</text>
</comment>
<protein>
    <submittedName>
        <fullName evidence="1">Uncharacterized protein</fullName>
    </submittedName>
</protein>
<dbReference type="RefSeq" id="WP_153116053.1">
    <property type="nucleotide sequence ID" value="NZ_JACIGE010000005.1"/>
</dbReference>
<evidence type="ECO:0000313" key="1">
    <source>
        <dbReference type="EMBL" id="MBB4247280.1"/>
    </source>
</evidence>
<dbReference type="Proteomes" id="UP000587070">
    <property type="component" value="Unassembled WGS sequence"/>
</dbReference>
<proteinExistence type="predicted"/>
<dbReference type="AlphaFoldDB" id="A0A840G8N9"/>
<gene>
    <name evidence="1" type="ORF">GGD90_001651</name>
</gene>
<name>A0A840G8N9_RHOTE</name>
<sequence>MSSLLSLQLQSLLTTKTLDEQIIDILRDASEPYSVRDIAVRLTHEVPNLCDEIRRLLHERRIERADDKDAPADMPRKTVATYLLPGRVVAFAPRAAAAEKRSAKPAPARKTVPVPTADRPAKLLGRIVDALAAAGPGGLTTKQLGDALPEYCRSSLYPMITAACRAGLAHRPRYGLVVAGPGADAPSQPRPATVDKLKKLLSTVVDALEEAKNGLLWYQDQFPDVVNDSDAEAMERIDSALEAGRRGG</sequence>